<name>A0A399ESZ4_9DEIN</name>
<dbReference type="EMBL" id="QWKZ01000030">
    <property type="protein sequence ID" value="RIH86640.1"/>
    <property type="molecule type" value="Genomic_DNA"/>
</dbReference>
<keyword evidence="2 7" id="KW-0349">Heme</keyword>
<dbReference type="PRINTS" id="PR00359">
    <property type="entry name" value="BP450"/>
</dbReference>
<dbReference type="InterPro" id="IPR017972">
    <property type="entry name" value="Cyt_P450_CS"/>
</dbReference>
<evidence type="ECO:0000256" key="3">
    <source>
        <dbReference type="ARBA" id="ARBA00022723"/>
    </source>
</evidence>
<evidence type="ECO:0000256" key="4">
    <source>
        <dbReference type="ARBA" id="ARBA00023002"/>
    </source>
</evidence>
<dbReference type="InterPro" id="IPR036396">
    <property type="entry name" value="Cyt_P450_sf"/>
</dbReference>
<protein>
    <submittedName>
        <fullName evidence="8">Polyketide biosynthesis cytochrome P450 PksS</fullName>
        <ecNumber evidence="8">1.14.-.-</ecNumber>
    </submittedName>
</protein>
<dbReference type="PANTHER" id="PTHR46696:SF1">
    <property type="entry name" value="CYTOCHROME P450 YJIB-RELATED"/>
    <property type="match status" value="1"/>
</dbReference>
<evidence type="ECO:0000256" key="2">
    <source>
        <dbReference type="ARBA" id="ARBA00022617"/>
    </source>
</evidence>
<keyword evidence="9" id="KW-1185">Reference proteome</keyword>
<evidence type="ECO:0000256" key="6">
    <source>
        <dbReference type="ARBA" id="ARBA00023033"/>
    </source>
</evidence>
<reference evidence="8 9" key="1">
    <citation type="submission" date="2018-08" db="EMBL/GenBank/DDBJ databases">
        <title>Meiothermus luteus KCTC 52599 genome sequencing project.</title>
        <authorList>
            <person name="Da Costa M.S."/>
            <person name="Albuquerque L."/>
            <person name="Raposo P."/>
            <person name="Froufe H.J.C."/>
            <person name="Barroso C.S."/>
            <person name="Egas C."/>
        </authorList>
    </citation>
    <scope>NUCLEOTIDE SEQUENCE [LARGE SCALE GENOMIC DNA]</scope>
    <source>
        <strain evidence="8 9">KCTC 52599</strain>
    </source>
</reference>
<dbReference type="GO" id="GO:0004497">
    <property type="term" value="F:monooxygenase activity"/>
    <property type="evidence" value="ECO:0007669"/>
    <property type="project" value="UniProtKB-KW"/>
</dbReference>
<evidence type="ECO:0000313" key="8">
    <source>
        <dbReference type="EMBL" id="RIH86640.1"/>
    </source>
</evidence>
<dbReference type="GO" id="GO:0016705">
    <property type="term" value="F:oxidoreductase activity, acting on paired donors, with incorporation or reduction of molecular oxygen"/>
    <property type="evidence" value="ECO:0007669"/>
    <property type="project" value="InterPro"/>
</dbReference>
<keyword evidence="3 7" id="KW-0479">Metal-binding</keyword>
<dbReference type="CDD" id="cd20625">
    <property type="entry name" value="CYP164-like"/>
    <property type="match status" value="1"/>
</dbReference>
<keyword evidence="6 7" id="KW-0503">Monooxygenase</keyword>
<dbReference type="AlphaFoldDB" id="A0A399ESZ4"/>
<dbReference type="GO" id="GO:0020037">
    <property type="term" value="F:heme binding"/>
    <property type="evidence" value="ECO:0007669"/>
    <property type="project" value="InterPro"/>
</dbReference>
<keyword evidence="4 7" id="KW-0560">Oxidoreductase</keyword>
<dbReference type="OrthoDB" id="9801155at2"/>
<dbReference type="SUPFAM" id="SSF48264">
    <property type="entry name" value="Cytochrome P450"/>
    <property type="match status" value="1"/>
</dbReference>
<dbReference type="GO" id="GO:0005506">
    <property type="term" value="F:iron ion binding"/>
    <property type="evidence" value="ECO:0007669"/>
    <property type="project" value="InterPro"/>
</dbReference>
<proteinExistence type="inferred from homology"/>
<dbReference type="Pfam" id="PF00067">
    <property type="entry name" value="p450"/>
    <property type="match status" value="1"/>
</dbReference>
<accession>A0A399ESZ4</accession>
<comment type="caution">
    <text evidence="8">The sequence shown here is derived from an EMBL/GenBank/DDBJ whole genome shotgun (WGS) entry which is preliminary data.</text>
</comment>
<dbReference type="EC" id="1.14.-.-" evidence="8"/>
<keyword evidence="5 7" id="KW-0408">Iron</keyword>
<sequence>METYHLNINDPAFVYDPYPKLAELRERLPVFFDPVWKKIFFLRYEDIATLLRDKRLGRSITHILSRDELGWPPPNPLTKDFDHFQENHMLDNEPPKHTRLKGLMLKAFTPARVEGLRGRIERLVHGLIDRAEDQGRMDLLKDYAEPLPVTVIAELLGVPEEDRHLLRPWSAKIVKLYELGYTEEQAREANQAVVEFSAYIRALAEERRRRPKDDLISALVEVEEQGDRLTPDELVANCILLLNAGHEATVNGTTAGFLALSRNPEALEQVKEAAARGQLEFFKLAVEELLRYDTPLPMFERWVLEDLEYKGIPLKRGQEVALMYASGNRDPRKFALPDKLWLTRPENPHLTFGLGIHYCIGAPLARLELQTSFRILFKRLPNIHLATDRVEYTGGFVIRGHKAMPVAW</sequence>
<dbReference type="RefSeq" id="WP_119359866.1">
    <property type="nucleotide sequence ID" value="NZ_QWKZ01000030.1"/>
</dbReference>
<dbReference type="InterPro" id="IPR001128">
    <property type="entry name" value="Cyt_P450"/>
</dbReference>
<comment type="similarity">
    <text evidence="1 7">Belongs to the cytochrome P450 family.</text>
</comment>
<dbReference type="InterPro" id="IPR002397">
    <property type="entry name" value="Cyt_P450_B"/>
</dbReference>
<dbReference type="FunFam" id="1.10.630.10:FF:000018">
    <property type="entry name" value="Cytochrome P450 monooxygenase"/>
    <property type="match status" value="1"/>
</dbReference>
<organism evidence="8 9">
    <name type="scientific">Meiothermus luteus</name>
    <dbReference type="NCBI Taxonomy" id="2026184"/>
    <lineage>
        <taxon>Bacteria</taxon>
        <taxon>Thermotogati</taxon>
        <taxon>Deinococcota</taxon>
        <taxon>Deinococci</taxon>
        <taxon>Thermales</taxon>
        <taxon>Thermaceae</taxon>
        <taxon>Meiothermus</taxon>
    </lineage>
</organism>
<dbReference type="PANTHER" id="PTHR46696">
    <property type="entry name" value="P450, PUTATIVE (EUROFUNG)-RELATED"/>
    <property type="match status" value="1"/>
</dbReference>
<dbReference type="PROSITE" id="PS00086">
    <property type="entry name" value="CYTOCHROME_P450"/>
    <property type="match status" value="1"/>
</dbReference>
<dbReference type="Gene3D" id="1.10.630.10">
    <property type="entry name" value="Cytochrome P450"/>
    <property type="match status" value="1"/>
</dbReference>
<dbReference type="Proteomes" id="UP000265800">
    <property type="component" value="Unassembled WGS sequence"/>
</dbReference>
<evidence type="ECO:0000313" key="9">
    <source>
        <dbReference type="Proteomes" id="UP000265800"/>
    </source>
</evidence>
<gene>
    <name evidence="8" type="primary">pksS</name>
    <name evidence="8" type="ORF">Mlute_01210</name>
</gene>
<evidence type="ECO:0000256" key="1">
    <source>
        <dbReference type="ARBA" id="ARBA00010617"/>
    </source>
</evidence>
<evidence type="ECO:0000256" key="5">
    <source>
        <dbReference type="ARBA" id="ARBA00023004"/>
    </source>
</evidence>
<evidence type="ECO:0000256" key="7">
    <source>
        <dbReference type="RuleBase" id="RU000461"/>
    </source>
</evidence>